<dbReference type="STRING" id="1121898.GCA_000422725_00876"/>
<keyword evidence="3" id="KW-1185">Reference proteome</keyword>
<dbReference type="PANTHER" id="PTHR34818">
    <property type="entry name" value="PROTEIN BLI-3"/>
    <property type="match status" value="1"/>
</dbReference>
<feature type="domain" description="General stress protein FMN-binding split barrel" evidence="1">
    <location>
        <begin position="21"/>
        <end position="169"/>
    </location>
</feature>
<sequence>MDSINQNQPEDNFKDLIGQEALNKIKELTKAAGSGFFCTKIATGEPVATRPMAAEKIDDSGNFWFLSASDSHKNAEISRDPSVQMFFQGSSYSEFLTLYGKATISTDKQKIDELWDATMKTWFTEGKDDPRITVIKFTPTQGYYWDIKTNMAVALVKRAYGSIVGETYDDSIEGSILP</sequence>
<dbReference type="InterPro" id="IPR012349">
    <property type="entry name" value="Split_barrel_FMN-bd"/>
</dbReference>
<dbReference type="Gene3D" id="2.30.110.10">
    <property type="entry name" value="Electron Transport, Fmn-binding Protein, Chain A"/>
    <property type="match status" value="1"/>
</dbReference>
<dbReference type="InterPro" id="IPR052917">
    <property type="entry name" value="Stress-Dev_Protein"/>
</dbReference>
<dbReference type="Pfam" id="PF16242">
    <property type="entry name" value="Pyrid_ox_like"/>
    <property type="match status" value="1"/>
</dbReference>
<dbReference type="SUPFAM" id="SSF50475">
    <property type="entry name" value="FMN-binding split barrel"/>
    <property type="match status" value="1"/>
</dbReference>
<accession>A0A0A2MRE0</accession>
<reference evidence="2 3" key="1">
    <citation type="submission" date="2013-09" db="EMBL/GenBank/DDBJ databases">
        <authorList>
            <person name="Zeng Z."/>
            <person name="Chen C."/>
        </authorList>
    </citation>
    <scope>NUCLEOTIDE SEQUENCE [LARGE SCALE GENOMIC DNA]</scope>
    <source>
        <strain evidence="2 3">WB 4.1-42</strain>
    </source>
</reference>
<comment type="caution">
    <text evidence="2">The sequence shown here is derived from an EMBL/GenBank/DDBJ whole genome shotgun (WGS) entry which is preliminary data.</text>
</comment>
<dbReference type="PANTHER" id="PTHR34818:SF1">
    <property type="entry name" value="PROTEIN BLI-3"/>
    <property type="match status" value="1"/>
</dbReference>
<proteinExistence type="predicted"/>
<organism evidence="2 3">
    <name type="scientific">Flavobacterium subsaxonicum WB 4.1-42 = DSM 21790</name>
    <dbReference type="NCBI Taxonomy" id="1121898"/>
    <lineage>
        <taxon>Bacteria</taxon>
        <taxon>Pseudomonadati</taxon>
        <taxon>Bacteroidota</taxon>
        <taxon>Flavobacteriia</taxon>
        <taxon>Flavobacteriales</taxon>
        <taxon>Flavobacteriaceae</taxon>
        <taxon>Flavobacterium</taxon>
    </lineage>
</organism>
<gene>
    <name evidence="2" type="ORF">Q766_02010</name>
</gene>
<evidence type="ECO:0000313" key="3">
    <source>
        <dbReference type="Proteomes" id="UP000030111"/>
    </source>
</evidence>
<name>A0A0A2MRE0_9FLAO</name>
<evidence type="ECO:0000313" key="2">
    <source>
        <dbReference type="EMBL" id="KGO94914.1"/>
    </source>
</evidence>
<dbReference type="AlphaFoldDB" id="A0A0A2MRE0"/>
<dbReference type="RefSeq" id="WP_026992294.1">
    <property type="nucleotide sequence ID" value="NZ_JRLY01000001.1"/>
</dbReference>
<dbReference type="OrthoDB" id="1432662at2"/>
<dbReference type="eggNOG" id="COG3871">
    <property type="taxonomic scope" value="Bacteria"/>
</dbReference>
<dbReference type="InterPro" id="IPR038725">
    <property type="entry name" value="YdaG_split_barrel_FMN-bd"/>
</dbReference>
<dbReference type="Proteomes" id="UP000030111">
    <property type="component" value="Unassembled WGS sequence"/>
</dbReference>
<evidence type="ECO:0000259" key="1">
    <source>
        <dbReference type="Pfam" id="PF16242"/>
    </source>
</evidence>
<protein>
    <submittedName>
        <fullName evidence="2">General stress protein</fullName>
    </submittedName>
</protein>
<dbReference type="EMBL" id="JRLY01000001">
    <property type="protein sequence ID" value="KGO94914.1"/>
    <property type="molecule type" value="Genomic_DNA"/>
</dbReference>